<comment type="caution">
    <text evidence="1">The sequence shown here is derived from an EMBL/GenBank/DDBJ whole genome shotgun (WGS) entry which is preliminary data.</text>
</comment>
<evidence type="ECO:0000313" key="2">
    <source>
        <dbReference type="Proteomes" id="UP001633002"/>
    </source>
</evidence>
<dbReference type="PANTHER" id="PTHR33116:SF78">
    <property type="entry name" value="OS12G0587133 PROTEIN"/>
    <property type="match status" value="1"/>
</dbReference>
<sequence length="439" mass="50341">MPLAPTGVPAWVWASGCRVATPGVQFKYLGVLASCPVDEAATARSIVQKTQGKLNHWSNKLLSWPTKTLLLKHVLAATPLYQMMSVGLSEDGIEDLERLCRQFLWGWNDQGDPRTSLVAWDRVAQPTWNGGLGWTPIKDRARAMHIKSSLKKGGIQTVQEGLVASLEGPGWVQQIRAAGHHPEQEIINAVEHWESWLSSQMTVQHTEGFLTSWRWTDNTVIQTWRKDFRFWVTKFHKIRDYEELLNHKWGISNLAKSWKWRWNCLWAAPISYRKKIWWWKVLQRGFFTGCRAREMTVSTGICERCRETEETLEHLFWSCRIVRPWISALYRAGMLLGSSNTLMESIDTALERAAEDPSYIGGLGLLLEKTWKERNEKVFRKQLSVTPAAVLLKELAVEIEAFPTSHISDRKLAVITKAKETISQWRSRVGRIAPGDLRQ</sequence>
<reference evidence="1 2" key="1">
    <citation type="submission" date="2024-09" db="EMBL/GenBank/DDBJ databases">
        <title>Chromosome-scale assembly of Riccia sorocarpa.</title>
        <authorList>
            <person name="Paukszto L."/>
        </authorList>
    </citation>
    <scope>NUCLEOTIDE SEQUENCE [LARGE SCALE GENOMIC DNA]</scope>
    <source>
        <strain evidence="1">LP-2024</strain>
        <tissue evidence="1">Aerial parts of the thallus</tissue>
    </source>
</reference>
<keyword evidence="2" id="KW-1185">Reference proteome</keyword>
<proteinExistence type="predicted"/>
<evidence type="ECO:0008006" key="3">
    <source>
        <dbReference type="Google" id="ProtNLM"/>
    </source>
</evidence>
<gene>
    <name evidence="1" type="ORF">R1sor_009068</name>
</gene>
<evidence type="ECO:0000313" key="1">
    <source>
        <dbReference type="EMBL" id="KAL3686494.1"/>
    </source>
</evidence>
<accession>A0ABD3HAR1</accession>
<organism evidence="1 2">
    <name type="scientific">Riccia sorocarpa</name>
    <dbReference type="NCBI Taxonomy" id="122646"/>
    <lineage>
        <taxon>Eukaryota</taxon>
        <taxon>Viridiplantae</taxon>
        <taxon>Streptophyta</taxon>
        <taxon>Embryophyta</taxon>
        <taxon>Marchantiophyta</taxon>
        <taxon>Marchantiopsida</taxon>
        <taxon>Marchantiidae</taxon>
        <taxon>Marchantiales</taxon>
        <taxon>Ricciaceae</taxon>
        <taxon>Riccia</taxon>
    </lineage>
</organism>
<name>A0ABD3HAR1_9MARC</name>
<dbReference type="EMBL" id="JBJQOH010000005">
    <property type="protein sequence ID" value="KAL3686494.1"/>
    <property type="molecule type" value="Genomic_DNA"/>
</dbReference>
<dbReference type="AlphaFoldDB" id="A0ABD3HAR1"/>
<dbReference type="Proteomes" id="UP001633002">
    <property type="component" value="Unassembled WGS sequence"/>
</dbReference>
<dbReference type="PANTHER" id="PTHR33116">
    <property type="entry name" value="REVERSE TRANSCRIPTASE ZINC-BINDING DOMAIN-CONTAINING PROTEIN-RELATED-RELATED"/>
    <property type="match status" value="1"/>
</dbReference>
<protein>
    <recommendedName>
        <fullName evidence="3">Reverse transcriptase zinc-binding domain-containing protein</fullName>
    </recommendedName>
</protein>